<organism evidence="1">
    <name type="scientific">Cacopsylla melanoneura</name>
    <dbReference type="NCBI Taxonomy" id="428564"/>
    <lineage>
        <taxon>Eukaryota</taxon>
        <taxon>Metazoa</taxon>
        <taxon>Ecdysozoa</taxon>
        <taxon>Arthropoda</taxon>
        <taxon>Hexapoda</taxon>
        <taxon>Insecta</taxon>
        <taxon>Pterygota</taxon>
        <taxon>Neoptera</taxon>
        <taxon>Paraneoptera</taxon>
        <taxon>Hemiptera</taxon>
        <taxon>Sternorrhyncha</taxon>
        <taxon>Psylloidea</taxon>
        <taxon>Psyllidae</taxon>
        <taxon>Psyllinae</taxon>
        <taxon>Cacopsylla</taxon>
    </lineage>
</organism>
<evidence type="ECO:0000313" key="1">
    <source>
        <dbReference type="EMBL" id="CAG6616014.1"/>
    </source>
</evidence>
<reference evidence="1" key="1">
    <citation type="submission" date="2021-05" db="EMBL/GenBank/DDBJ databases">
        <authorList>
            <person name="Alioto T."/>
            <person name="Alioto T."/>
            <person name="Gomez Garrido J."/>
        </authorList>
    </citation>
    <scope>NUCLEOTIDE SEQUENCE</scope>
</reference>
<protein>
    <submittedName>
        <fullName evidence="1">Uncharacterized protein</fullName>
    </submittedName>
</protein>
<sequence length="133" mass="14319">MYNRGAARQKDGQTSLRLPGSRRALPLLACTVHYAHAAPAGLDPSHVPLSAGTLGLSAELAGLIGELAETLLGYSQVREQNVFDPGHVGFPLRQGPGSCSERAASLRILRCVRVRCQWWRERGILGLLPVQPS</sequence>
<accession>A0A8D8PVY3</accession>
<name>A0A8D8PVY3_9HEMI</name>
<proteinExistence type="predicted"/>
<dbReference type="EMBL" id="HBUF01034598">
    <property type="protein sequence ID" value="CAG6616014.1"/>
    <property type="molecule type" value="Transcribed_RNA"/>
</dbReference>
<dbReference type="EMBL" id="HBUF01034599">
    <property type="protein sequence ID" value="CAG6616016.1"/>
    <property type="molecule type" value="Transcribed_RNA"/>
</dbReference>
<dbReference type="AlphaFoldDB" id="A0A8D8PVY3"/>